<comment type="caution">
    <text evidence="1">The sequence shown here is derived from an EMBL/GenBank/DDBJ whole genome shotgun (WGS) entry which is preliminary data.</text>
</comment>
<organism evidence="1">
    <name type="scientific">marine sediment metagenome</name>
    <dbReference type="NCBI Taxonomy" id="412755"/>
    <lineage>
        <taxon>unclassified sequences</taxon>
        <taxon>metagenomes</taxon>
        <taxon>ecological metagenomes</taxon>
    </lineage>
</organism>
<proteinExistence type="predicted"/>
<dbReference type="AlphaFoldDB" id="A0A0F9I0T7"/>
<sequence>MSEIETIIIQALGKASILFMSQEIKGTEIVMPTEELSRIAKLAASDIRCLEVKA</sequence>
<dbReference type="EMBL" id="LAZR01020822">
    <property type="protein sequence ID" value="KKL87485.1"/>
    <property type="molecule type" value="Genomic_DNA"/>
</dbReference>
<name>A0A0F9I0T7_9ZZZZ</name>
<reference evidence="1" key="1">
    <citation type="journal article" date="2015" name="Nature">
        <title>Complex archaea that bridge the gap between prokaryotes and eukaryotes.</title>
        <authorList>
            <person name="Spang A."/>
            <person name="Saw J.H."/>
            <person name="Jorgensen S.L."/>
            <person name="Zaremba-Niedzwiedzka K."/>
            <person name="Martijn J."/>
            <person name="Lind A.E."/>
            <person name="van Eijk R."/>
            <person name="Schleper C."/>
            <person name="Guy L."/>
            <person name="Ettema T.J."/>
        </authorList>
    </citation>
    <scope>NUCLEOTIDE SEQUENCE</scope>
</reference>
<evidence type="ECO:0000313" key="1">
    <source>
        <dbReference type="EMBL" id="KKL87485.1"/>
    </source>
</evidence>
<protein>
    <submittedName>
        <fullName evidence="1">Uncharacterized protein</fullName>
    </submittedName>
</protein>
<gene>
    <name evidence="1" type="ORF">LCGC14_1934280</name>
</gene>
<accession>A0A0F9I0T7</accession>